<evidence type="ECO:0000313" key="2">
    <source>
        <dbReference type="EMBL" id="WVX78823.1"/>
    </source>
</evidence>
<dbReference type="InterPro" id="IPR012310">
    <property type="entry name" value="DNA_ligase_ATP-dep_cent"/>
</dbReference>
<reference evidence="2 3" key="1">
    <citation type="submission" date="2023-10" db="EMBL/GenBank/DDBJ databases">
        <title>Niallia locisalis sp.nov. isolated from a salt pond sample.</title>
        <authorList>
            <person name="Li X.-J."/>
            <person name="Dong L."/>
        </authorList>
    </citation>
    <scope>NUCLEOTIDE SEQUENCE [LARGE SCALE GENOMIC DNA]</scope>
    <source>
        <strain evidence="2 3">DSM 29761</strain>
    </source>
</reference>
<dbReference type="EMBL" id="CP137640">
    <property type="protein sequence ID" value="WVX78823.1"/>
    <property type="molecule type" value="Genomic_DNA"/>
</dbReference>
<feature type="domain" description="ATP-dependent DNA ligase family profile" evidence="1">
    <location>
        <begin position="2"/>
        <end position="58"/>
    </location>
</feature>
<name>A0ABZ2C6H7_9BACI</name>
<dbReference type="SUPFAM" id="SSF56091">
    <property type="entry name" value="DNA ligase/mRNA capping enzyme, catalytic domain"/>
    <property type="match status" value="1"/>
</dbReference>
<dbReference type="Gene3D" id="3.30.1490.70">
    <property type="match status" value="1"/>
</dbReference>
<organism evidence="2 3">
    <name type="scientific">Niallia oryzisoli</name>
    <dbReference type="NCBI Taxonomy" id="1737571"/>
    <lineage>
        <taxon>Bacteria</taxon>
        <taxon>Bacillati</taxon>
        <taxon>Bacillota</taxon>
        <taxon>Bacilli</taxon>
        <taxon>Bacillales</taxon>
        <taxon>Bacillaceae</taxon>
        <taxon>Niallia</taxon>
    </lineage>
</organism>
<proteinExistence type="predicted"/>
<dbReference type="Proteomes" id="UP001357223">
    <property type="component" value="Chromosome"/>
</dbReference>
<sequence>MERKYLLNKIISQDTSLIAKVKYIEGHCPAYFELVRQQGLEGIVLKRKDSPYKVGKRS</sequence>
<keyword evidence="3" id="KW-1185">Reference proteome</keyword>
<dbReference type="RefSeq" id="WP_338447758.1">
    <property type="nucleotide sequence ID" value="NZ_CP137640.1"/>
</dbReference>
<dbReference type="Pfam" id="PF01068">
    <property type="entry name" value="DNA_ligase_A_M"/>
    <property type="match status" value="1"/>
</dbReference>
<accession>A0ABZ2C6H7</accession>
<evidence type="ECO:0000313" key="3">
    <source>
        <dbReference type="Proteomes" id="UP001357223"/>
    </source>
</evidence>
<protein>
    <recommendedName>
        <fullName evidence="1">ATP-dependent DNA ligase family profile domain-containing protein</fullName>
    </recommendedName>
</protein>
<gene>
    <name evidence="2" type="ORF">R4Z09_16040</name>
</gene>
<evidence type="ECO:0000259" key="1">
    <source>
        <dbReference type="Pfam" id="PF01068"/>
    </source>
</evidence>